<feature type="region of interest" description="Disordered" evidence="1">
    <location>
        <begin position="96"/>
        <end position="121"/>
    </location>
</feature>
<gene>
    <name evidence="2" type="ORF">BN1708_003673</name>
</gene>
<feature type="non-terminal residue" evidence="2">
    <location>
        <position position="411"/>
    </location>
</feature>
<protein>
    <submittedName>
        <fullName evidence="2">Uncharacterized protein</fullName>
    </submittedName>
</protein>
<evidence type="ECO:0000256" key="1">
    <source>
        <dbReference type="SAM" id="MobiDB-lite"/>
    </source>
</evidence>
<proteinExistence type="predicted"/>
<dbReference type="PANTHER" id="PTHR39290:SF6">
    <property type="entry name" value="S-ADENOSYL-L-METHIONINE-DEPENDENT METHYLTRANSFERASES SUPERFAMILY PROTEIN"/>
    <property type="match status" value="1"/>
</dbReference>
<dbReference type="InterPro" id="IPR029063">
    <property type="entry name" value="SAM-dependent_MTases_sf"/>
</dbReference>
<evidence type="ECO:0000313" key="3">
    <source>
        <dbReference type="Proteomes" id="UP000044602"/>
    </source>
</evidence>
<evidence type="ECO:0000313" key="2">
    <source>
        <dbReference type="EMBL" id="CRK23404.1"/>
    </source>
</evidence>
<sequence>MAPPSRTAAKAAPKFVHCVGNPAFNPEDYIQDAARQQRALDYLKKDDLYYASLVTFGLPERDTYTYHAMTAVKLGQVQHIVTLGGANDLHAWYRAAPEEDSSSSGSAGGRPPGALQPLPPPPPADTDAYVAVFAPHTQTSSALKSLVANAKKTSLRAAVGAHLAARRHIHAGLPAAFTVPRCKRAPPSANPYFDFWAWSCRALEWAGPCAASARRPASHHVLPIFMHHFGCAVPSHEGLELLRLAAAGRPVADVGSGNGYWTFMLRRYGVTVHPVDNMQSEWRVNWVTDTEIADGPAWLRRRNGGSDLVLLLVYPVVGGGVAGGVEGGFTRDLVAAYEGDTIAVVGTQNANGYTGFRDMTMDQYMEREHSDWTKIVQVPLPSFAGKDEALYIFQRGERAPKAAAEANVHTT</sequence>
<dbReference type="EMBL" id="CVQH01015557">
    <property type="protein sequence ID" value="CRK23404.1"/>
    <property type="molecule type" value="Genomic_DNA"/>
</dbReference>
<dbReference type="SUPFAM" id="SSF53335">
    <property type="entry name" value="S-adenosyl-L-methionine-dependent methyltransferases"/>
    <property type="match status" value="1"/>
</dbReference>
<dbReference type="Proteomes" id="UP000044602">
    <property type="component" value="Unassembled WGS sequence"/>
</dbReference>
<keyword evidence="3" id="KW-1185">Reference proteome</keyword>
<dbReference type="AlphaFoldDB" id="A0A0G4LNB4"/>
<dbReference type="PANTHER" id="PTHR39290">
    <property type="entry name" value="C3H1-TYPE DOMAIN-CONTAINING PROTEIN-RELATED"/>
    <property type="match status" value="1"/>
</dbReference>
<accession>A0A0G4LNB4</accession>
<organism evidence="2 3">
    <name type="scientific">Verticillium longisporum</name>
    <name type="common">Verticillium dahliae var. longisporum</name>
    <dbReference type="NCBI Taxonomy" id="100787"/>
    <lineage>
        <taxon>Eukaryota</taxon>
        <taxon>Fungi</taxon>
        <taxon>Dikarya</taxon>
        <taxon>Ascomycota</taxon>
        <taxon>Pezizomycotina</taxon>
        <taxon>Sordariomycetes</taxon>
        <taxon>Hypocreomycetidae</taxon>
        <taxon>Glomerellales</taxon>
        <taxon>Plectosphaerellaceae</taxon>
        <taxon>Verticillium</taxon>
    </lineage>
</organism>
<reference evidence="2 3" key="1">
    <citation type="submission" date="2015-05" db="EMBL/GenBank/DDBJ databases">
        <authorList>
            <person name="Wang D.B."/>
            <person name="Wang M."/>
        </authorList>
    </citation>
    <scope>NUCLEOTIDE SEQUENCE [LARGE SCALE GENOMIC DNA]</scope>
    <source>
        <strain evidence="2">VL1</strain>
    </source>
</reference>
<name>A0A0G4LNB4_VERLO</name>